<dbReference type="AlphaFoldDB" id="A0A6J0BTF3"/>
<accession>A0A6J0BTF3</accession>
<keyword evidence="3" id="KW-0081">Bacteriolytic enzyme</keyword>
<dbReference type="EC" id="3.2.1.17" evidence="2"/>
<dbReference type="GO" id="GO:0031640">
    <property type="term" value="P:killing of cells of another organism"/>
    <property type="evidence" value="ECO:0007669"/>
    <property type="project" value="UniProtKB-KW"/>
</dbReference>
<evidence type="ECO:0000256" key="4">
    <source>
        <dbReference type="ARBA" id="ARBA00023157"/>
    </source>
</evidence>
<keyword evidence="5" id="KW-0378">Hydrolase</keyword>
<dbReference type="PRINTS" id="PR00135">
    <property type="entry name" value="LYZLACT"/>
</dbReference>
<dbReference type="CDD" id="cd16899">
    <property type="entry name" value="LYZ_C_invert"/>
    <property type="match status" value="1"/>
</dbReference>
<dbReference type="RefSeq" id="XP_015518121.2">
    <property type="nucleotide sequence ID" value="XM_015662635.2"/>
</dbReference>
<dbReference type="Gene3D" id="1.10.530.10">
    <property type="match status" value="1"/>
</dbReference>
<dbReference type="PRINTS" id="PR00137">
    <property type="entry name" value="LYSOZYME"/>
</dbReference>
<evidence type="ECO:0000256" key="6">
    <source>
        <dbReference type="RuleBase" id="RU004440"/>
    </source>
</evidence>
<dbReference type="SMART" id="SM00263">
    <property type="entry name" value="LYZ1"/>
    <property type="match status" value="1"/>
</dbReference>
<keyword evidence="4" id="KW-1015">Disulfide bond</keyword>
<proteinExistence type="inferred from homology"/>
<dbReference type="InterPro" id="IPR023346">
    <property type="entry name" value="Lysozyme-like_dom_sf"/>
</dbReference>
<keyword evidence="9" id="KW-1185">Reference proteome</keyword>
<dbReference type="InterPro" id="IPR000974">
    <property type="entry name" value="Glyco_hydro_22_lys"/>
</dbReference>
<evidence type="ECO:0000259" key="8">
    <source>
        <dbReference type="PROSITE" id="PS00128"/>
    </source>
</evidence>
<dbReference type="SUPFAM" id="SSF53955">
    <property type="entry name" value="Lysozyme-like"/>
    <property type="match status" value="1"/>
</dbReference>
<dbReference type="KEGG" id="nlo:107223063"/>
<comment type="catalytic activity">
    <reaction evidence="1">
        <text>Hydrolysis of (1-&gt;4)-beta-linkages between N-acetylmuramic acid and N-acetyl-D-glucosamine residues in a peptidoglycan and between N-acetyl-D-glucosamine residues in chitodextrins.</text>
        <dbReference type="EC" id="3.2.1.17"/>
    </reaction>
</comment>
<dbReference type="InParanoid" id="A0A6J0BTF3"/>
<dbReference type="GO" id="GO:0042742">
    <property type="term" value="P:defense response to bacterium"/>
    <property type="evidence" value="ECO:0007669"/>
    <property type="project" value="UniProtKB-KW"/>
</dbReference>
<dbReference type="PANTHER" id="PTHR11407:SF63">
    <property type="entry name" value="LYSOZYME C"/>
    <property type="match status" value="1"/>
</dbReference>
<sequence>MGSLPFRSLLFASIAVLLIFANVEEAQAKRMTRCEVALQLQRAGISRTFIGHWLCLIETVSNLRTDLVVGPQRASSYSYGIFQITSNGWCARGRRGGICNMRCEDLANDNISDDIQCAKQIYNLQGFRAWDAWTRSCKNKPPSQLPNFANCRRR</sequence>
<dbReference type="PROSITE" id="PS51348">
    <property type="entry name" value="GLYCOSYL_HYDROL_F22_2"/>
    <property type="match status" value="1"/>
</dbReference>
<dbReference type="PROSITE" id="PS00128">
    <property type="entry name" value="GLYCOSYL_HYDROL_F22_1"/>
    <property type="match status" value="1"/>
</dbReference>
<name>A0A6J0BTF3_NEOLC</name>
<keyword evidence="7" id="KW-0732">Signal</keyword>
<organism evidence="10">
    <name type="scientific">Neodiprion lecontei</name>
    <name type="common">Redheaded pine sawfly</name>
    <dbReference type="NCBI Taxonomy" id="441921"/>
    <lineage>
        <taxon>Eukaryota</taxon>
        <taxon>Metazoa</taxon>
        <taxon>Ecdysozoa</taxon>
        <taxon>Arthropoda</taxon>
        <taxon>Hexapoda</taxon>
        <taxon>Insecta</taxon>
        <taxon>Pterygota</taxon>
        <taxon>Neoptera</taxon>
        <taxon>Endopterygota</taxon>
        <taxon>Hymenoptera</taxon>
        <taxon>Tenthredinoidea</taxon>
        <taxon>Diprionidae</taxon>
        <taxon>Diprioninae</taxon>
        <taxon>Neodiprion</taxon>
    </lineage>
</organism>
<evidence type="ECO:0000256" key="5">
    <source>
        <dbReference type="ARBA" id="ARBA00023295"/>
    </source>
</evidence>
<evidence type="ECO:0000256" key="7">
    <source>
        <dbReference type="SAM" id="SignalP"/>
    </source>
</evidence>
<dbReference type="GO" id="GO:0003796">
    <property type="term" value="F:lysozyme activity"/>
    <property type="evidence" value="ECO:0007669"/>
    <property type="project" value="UniProtKB-EC"/>
</dbReference>
<evidence type="ECO:0000313" key="10">
    <source>
        <dbReference type="RefSeq" id="XP_015518121.2"/>
    </source>
</evidence>
<dbReference type="Pfam" id="PF00062">
    <property type="entry name" value="Lys"/>
    <property type="match status" value="1"/>
</dbReference>
<dbReference type="PANTHER" id="PTHR11407">
    <property type="entry name" value="LYSOZYME C"/>
    <property type="match status" value="1"/>
</dbReference>
<evidence type="ECO:0000256" key="2">
    <source>
        <dbReference type="ARBA" id="ARBA00012732"/>
    </source>
</evidence>
<dbReference type="OrthoDB" id="6692707at2759"/>
<feature type="chain" id="PRO_5045746621" description="lysozyme" evidence="7">
    <location>
        <begin position="29"/>
        <end position="154"/>
    </location>
</feature>
<dbReference type="InterPro" id="IPR001916">
    <property type="entry name" value="Glyco_hydro_22"/>
</dbReference>
<dbReference type="InterPro" id="IPR019799">
    <property type="entry name" value="Glyco_hydro_22_CS"/>
</dbReference>
<keyword evidence="3" id="KW-0929">Antimicrobial</keyword>
<dbReference type="Proteomes" id="UP000829291">
    <property type="component" value="Chromosome 6"/>
</dbReference>
<gene>
    <name evidence="10" type="primary">LOC107223063</name>
</gene>
<evidence type="ECO:0000256" key="1">
    <source>
        <dbReference type="ARBA" id="ARBA00000632"/>
    </source>
</evidence>
<evidence type="ECO:0000313" key="9">
    <source>
        <dbReference type="Proteomes" id="UP000829291"/>
    </source>
</evidence>
<feature type="signal peptide" evidence="7">
    <location>
        <begin position="1"/>
        <end position="28"/>
    </location>
</feature>
<reference evidence="10" key="1">
    <citation type="submission" date="2025-08" db="UniProtKB">
        <authorList>
            <consortium name="RefSeq"/>
        </authorList>
    </citation>
    <scope>IDENTIFICATION</scope>
    <source>
        <tissue evidence="10">Thorax and Abdomen</tissue>
    </source>
</reference>
<comment type="similarity">
    <text evidence="6">Belongs to the glycosyl hydrolase 22 family.</text>
</comment>
<keyword evidence="5" id="KW-0326">Glycosidase</keyword>
<evidence type="ECO:0000256" key="3">
    <source>
        <dbReference type="ARBA" id="ARBA00022638"/>
    </source>
</evidence>
<feature type="domain" description="Glycosyl hydrolases family 22 (GH22)" evidence="8">
    <location>
        <begin position="99"/>
        <end position="117"/>
    </location>
</feature>
<protein>
    <recommendedName>
        <fullName evidence="2">lysozyme</fullName>
        <ecNumber evidence="2">3.2.1.17</ecNumber>
    </recommendedName>
</protein>
<dbReference type="GeneID" id="107223063"/>